<organism evidence="7 8">
    <name type="scientific">Roseinatronobacter ekhonensis</name>
    <dbReference type="NCBI Taxonomy" id="254356"/>
    <lineage>
        <taxon>Bacteria</taxon>
        <taxon>Pseudomonadati</taxon>
        <taxon>Pseudomonadota</taxon>
        <taxon>Alphaproteobacteria</taxon>
        <taxon>Rhodobacterales</taxon>
        <taxon>Paracoccaceae</taxon>
        <taxon>Roseinatronobacter</taxon>
    </lineage>
</organism>
<dbReference type="Pfam" id="PF03963">
    <property type="entry name" value="FlgD"/>
    <property type="match status" value="1"/>
</dbReference>
<keyword evidence="8" id="KW-1185">Reference proteome</keyword>
<proteinExistence type="inferred from homology"/>
<dbReference type="GO" id="GO:0044781">
    <property type="term" value="P:bacterial-type flagellum organization"/>
    <property type="evidence" value="ECO:0007669"/>
    <property type="project" value="UniProtKB-UniRule"/>
</dbReference>
<protein>
    <recommendedName>
        <fullName evidence="2 5">Basal-body rod modification protein FlgD</fullName>
    </recommendedName>
</protein>
<reference evidence="8" key="1">
    <citation type="submission" date="2018-08" db="EMBL/GenBank/DDBJ databases">
        <authorList>
            <person name="Rodrigo-Torres L."/>
            <person name="Arahal R. D."/>
            <person name="Lucena T."/>
        </authorList>
    </citation>
    <scope>NUCLEOTIDE SEQUENCE [LARGE SCALE GENOMIC DNA]</scope>
    <source>
        <strain evidence="8">CECT 7235</strain>
    </source>
</reference>
<feature type="compositionally biased region" description="Polar residues" evidence="6">
    <location>
        <begin position="9"/>
        <end position="22"/>
    </location>
</feature>
<evidence type="ECO:0000256" key="6">
    <source>
        <dbReference type="SAM" id="MobiDB-lite"/>
    </source>
</evidence>
<feature type="region of interest" description="Disordered" evidence="6">
    <location>
        <begin position="1"/>
        <end position="23"/>
    </location>
</feature>
<evidence type="ECO:0000256" key="3">
    <source>
        <dbReference type="ARBA" id="ARBA00022795"/>
    </source>
</evidence>
<evidence type="ECO:0000256" key="4">
    <source>
        <dbReference type="ARBA" id="ARBA00024746"/>
    </source>
</evidence>
<dbReference type="EMBL" id="UIHC01000016">
    <property type="protein sequence ID" value="SUZ32148.1"/>
    <property type="molecule type" value="Genomic_DNA"/>
</dbReference>
<name>A0A3B0MF13_9RHOB</name>
<gene>
    <name evidence="7" type="ORF">ROE7235_01902</name>
</gene>
<dbReference type="RefSeq" id="WP_121094976.1">
    <property type="nucleotide sequence ID" value="NZ_UIHC01000016.1"/>
</dbReference>
<evidence type="ECO:0000256" key="1">
    <source>
        <dbReference type="ARBA" id="ARBA00010577"/>
    </source>
</evidence>
<comment type="similarity">
    <text evidence="1 5">Belongs to the FlgD family.</text>
</comment>
<sequence>MLDPLAPVNTPQRSAVPQTAADQTEAGDFQTFLTMLTAQMQNQNPLEPIEASDFAAQLATFSGVEQQVQTNELLGRLATQMGLADLAAWVGRDVLSPAPVQYNGAPLQLIPPEVSQANRAELVVTDSNGREIGRYDVDPRSTEILFEVPPEAGAFGTGEFYSFTMLSYRDDEQIAENPVLGYANVREARSDGGHTLLVLDGGQIVDSEDVIGLRDPAPTPA</sequence>
<dbReference type="OrthoDB" id="9785233at2"/>
<dbReference type="InterPro" id="IPR005648">
    <property type="entry name" value="FlgD"/>
</dbReference>
<accession>A0A3B0MF13</accession>
<dbReference type="Proteomes" id="UP000272908">
    <property type="component" value="Unassembled WGS sequence"/>
</dbReference>
<evidence type="ECO:0000313" key="8">
    <source>
        <dbReference type="Proteomes" id="UP000272908"/>
    </source>
</evidence>
<comment type="function">
    <text evidence="4 5">Required for flagellar hook formation. May act as a scaffolding protein.</text>
</comment>
<evidence type="ECO:0000256" key="2">
    <source>
        <dbReference type="ARBA" id="ARBA00016013"/>
    </source>
</evidence>
<dbReference type="AlphaFoldDB" id="A0A3B0MF13"/>
<evidence type="ECO:0000256" key="5">
    <source>
        <dbReference type="RuleBase" id="RU362076"/>
    </source>
</evidence>
<keyword evidence="3 5" id="KW-1005">Bacterial flagellum biogenesis</keyword>
<evidence type="ECO:0000313" key="7">
    <source>
        <dbReference type="EMBL" id="SUZ32148.1"/>
    </source>
</evidence>